<dbReference type="PANTHER" id="PTHR47200">
    <property type="entry name" value="THYLAKOID LUMENAL 15 KDA PROTEIN 1, CHLOROPLASTIC"/>
    <property type="match status" value="1"/>
</dbReference>
<comment type="caution">
    <text evidence="1">The sequence shown here is derived from an EMBL/GenBank/DDBJ whole genome shotgun (WGS) entry which is preliminary data.</text>
</comment>
<dbReference type="Gene3D" id="2.160.20.80">
    <property type="entry name" value="E3 ubiquitin-protein ligase SopA"/>
    <property type="match status" value="1"/>
</dbReference>
<dbReference type="InterPro" id="IPR044213">
    <property type="entry name" value="At2g44920-like"/>
</dbReference>
<protein>
    <submittedName>
        <fullName evidence="1">Pentapeptide repeat-containing protein</fullName>
    </submittedName>
</protein>
<evidence type="ECO:0000313" key="2">
    <source>
        <dbReference type="Proteomes" id="UP000707356"/>
    </source>
</evidence>
<dbReference type="SUPFAM" id="SSF141571">
    <property type="entry name" value="Pentapeptide repeat-like"/>
    <property type="match status" value="1"/>
</dbReference>
<dbReference type="PANTHER" id="PTHR47200:SF2">
    <property type="entry name" value="THYLAKOID LUMENAL 15 KDA PROTEIN 1, CHLOROPLASTIC"/>
    <property type="match status" value="1"/>
</dbReference>
<proteinExistence type="predicted"/>
<dbReference type="Pfam" id="PF00805">
    <property type="entry name" value="Pentapeptide"/>
    <property type="match status" value="2"/>
</dbReference>
<dbReference type="EMBL" id="JAHHHV010000021">
    <property type="protein sequence ID" value="MBW4464795.1"/>
    <property type="molecule type" value="Genomic_DNA"/>
</dbReference>
<name>A0A951P9E8_9CYAN</name>
<dbReference type="AlphaFoldDB" id="A0A951P9E8"/>
<dbReference type="InterPro" id="IPR001646">
    <property type="entry name" value="5peptide_repeat"/>
</dbReference>
<reference evidence="1" key="2">
    <citation type="journal article" date="2022" name="Microbiol. Resour. Announc.">
        <title>Metagenome Sequencing to Explore Phylogenomics of Terrestrial Cyanobacteria.</title>
        <authorList>
            <person name="Ward R.D."/>
            <person name="Stajich J.E."/>
            <person name="Johansen J.R."/>
            <person name="Huntemann M."/>
            <person name="Clum A."/>
            <person name="Foster B."/>
            <person name="Foster B."/>
            <person name="Roux S."/>
            <person name="Palaniappan K."/>
            <person name="Varghese N."/>
            <person name="Mukherjee S."/>
            <person name="Reddy T.B.K."/>
            <person name="Daum C."/>
            <person name="Copeland A."/>
            <person name="Chen I.A."/>
            <person name="Ivanova N.N."/>
            <person name="Kyrpides N.C."/>
            <person name="Shapiro N."/>
            <person name="Eloe-Fadrosh E.A."/>
            <person name="Pietrasiak N."/>
        </authorList>
    </citation>
    <scope>NUCLEOTIDE SEQUENCE</scope>
    <source>
        <strain evidence="1">GSE-TBD4-15B</strain>
    </source>
</reference>
<evidence type="ECO:0000313" key="1">
    <source>
        <dbReference type="EMBL" id="MBW4464795.1"/>
    </source>
</evidence>
<accession>A0A951P9E8</accession>
<sequence>MRLLRQSLGLLCGLLWLCGLLIMLPDPTLAASSAAIRAYDDVTGEVKDYSGQDLVRAEFSNARLKNANFSGADMRGAVFNGSVLTGANLHGVDFSNGIAYISNLSQTDLSDAVLTSAMLLKSSFRGANVTGADFSEAVLDRDQALMLCETASGVNPVTGVDTRESLGCK</sequence>
<gene>
    <name evidence="1" type="ORF">KME07_05060</name>
</gene>
<organism evidence="1 2">
    <name type="scientific">Pegethrix bostrychoides GSE-TBD4-15B</name>
    <dbReference type="NCBI Taxonomy" id="2839662"/>
    <lineage>
        <taxon>Bacteria</taxon>
        <taxon>Bacillati</taxon>
        <taxon>Cyanobacteriota</taxon>
        <taxon>Cyanophyceae</taxon>
        <taxon>Oculatellales</taxon>
        <taxon>Oculatellaceae</taxon>
        <taxon>Pegethrix</taxon>
    </lineage>
</organism>
<dbReference type="Proteomes" id="UP000707356">
    <property type="component" value="Unassembled WGS sequence"/>
</dbReference>
<reference evidence="1" key="1">
    <citation type="submission" date="2021-05" db="EMBL/GenBank/DDBJ databases">
        <authorList>
            <person name="Pietrasiak N."/>
            <person name="Ward R."/>
            <person name="Stajich J.E."/>
            <person name="Kurbessoian T."/>
        </authorList>
    </citation>
    <scope>NUCLEOTIDE SEQUENCE</scope>
    <source>
        <strain evidence="1">GSE-TBD4-15B</strain>
    </source>
</reference>